<keyword evidence="3" id="KW-0238">DNA-binding</keyword>
<protein>
    <submittedName>
        <fullName evidence="3">DNA-binding transcriptional regulator, PadR family</fullName>
    </submittedName>
</protein>
<accession>A0A1H6VD16</accession>
<dbReference type="Pfam" id="PF03551">
    <property type="entry name" value="PadR"/>
    <property type="match status" value="1"/>
</dbReference>
<keyword evidence="4" id="KW-1185">Reference proteome</keyword>
<dbReference type="STRING" id="322505.SAMN04487836_12415"/>
<dbReference type="InterPro" id="IPR036390">
    <property type="entry name" value="WH_DNA-bd_sf"/>
</dbReference>
<gene>
    <name evidence="3" type="ORF">SAMN04487834_10454</name>
</gene>
<dbReference type="AlphaFoldDB" id="A0A1H6VD16"/>
<feature type="domain" description="Transcription regulator PadR C-terminal" evidence="2">
    <location>
        <begin position="95"/>
        <end position="177"/>
    </location>
</feature>
<dbReference type="RefSeq" id="WP_074732434.1">
    <property type="nucleotide sequence ID" value="NZ_CACVPP010000048.1"/>
</dbReference>
<dbReference type="PANTHER" id="PTHR43252:SF6">
    <property type="entry name" value="NEGATIVE TRANSCRIPTION REGULATOR PADR"/>
    <property type="match status" value="1"/>
</dbReference>
<dbReference type="Pfam" id="PF10400">
    <property type="entry name" value="Vir_act_alpha_C"/>
    <property type="match status" value="1"/>
</dbReference>
<dbReference type="EMBL" id="FNYK01000045">
    <property type="protein sequence ID" value="SEJ01706.1"/>
    <property type="molecule type" value="Genomic_DNA"/>
</dbReference>
<dbReference type="Gene3D" id="6.10.140.190">
    <property type="match status" value="1"/>
</dbReference>
<dbReference type="InterPro" id="IPR036388">
    <property type="entry name" value="WH-like_DNA-bd_sf"/>
</dbReference>
<dbReference type="InterPro" id="IPR018309">
    <property type="entry name" value="Tscrpt_reg_PadR_C"/>
</dbReference>
<dbReference type="InterPro" id="IPR005149">
    <property type="entry name" value="Tscrpt_reg_PadR_N"/>
</dbReference>
<sequence>MRTLKYAILGMLAQKPMTGYDLMQEFESTLNEFWSANHSQIYPELKKLTNEGSITYTMKQSEKGPDSKLYSITEAGEKDFLEWLNDDEDIIKTPKDPFRLRVFFSKSMKEEDRLDFFMDHRLKHRKRLKHLQKQLQKFTHIPTKDEDAFGDYLVLMSAIMREESTIEWIEKCIELLEA</sequence>
<dbReference type="Gene3D" id="1.10.10.10">
    <property type="entry name" value="Winged helix-like DNA-binding domain superfamily/Winged helix DNA-binding domain"/>
    <property type="match status" value="1"/>
</dbReference>
<dbReference type="OrthoDB" id="9783723at2"/>
<dbReference type="SUPFAM" id="SSF46785">
    <property type="entry name" value="Winged helix' DNA-binding domain"/>
    <property type="match status" value="1"/>
</dbReference>
<dbReference type="eggNOG" id="COG1695">
    <property type="taxonomic scope" value="Bacteria"/>
</dbReference>
<dbReference type="PANTHER" id="PTHR43252">
    <property type="entry name" value="TRANSCRIPTIONAL REGULATOR YQJI"/>
    <property type="match status" value="1"/>
</dbReference>
<name>A0A1H6VD16_9FIRM</name>
<organism evidence="3 4">
    <name type="scientific">Sharpea azabuensis</name>
    <dbReference type="NCBI Taxonomy" id="322505"/>
    <lineage>
        <taxon>Bacteria</taxon>
        <taxon>Bacillati</taxon>
        <taxon>Bacillota</taxon>
        <taxon>Erysipelotrichia</taxon>
        <taxon>Erysipelotrichales</taxon>
        <taxon>Coprobacillaceae</taxon>
        <taxon>Sharpea</taxon>
    </lineage>
</organism>
<proteinExistence type="predicted"/>
<reference evidence="4" key="1">
    <citation type="submission" date="2016-10" db="EMBL/GenBank/DDBJ databases">
        <authorList>
            <person name="Varghese N."/>
        </authorList>
    </citation>
    <scope>NUCLEOTIDE SEQUENCE [LARGE SCALE GENOMIC DNA]</scope>
    <source>
        <strain evidence="4">DSM 20406</strain>
    </source>
</reference>
<evidence type="ECO:0000313" key="3">
    <source>
        <dbReference type="EMBL" id="SEJ01706.1"/>
    </source>
</evidence>
<feature type="domain" description="Transcription regulator PadR N-terminal" evidence="1">
    <location>
        <begin position="8"/>
        <end position="79"/>
    </location>
</feature>
<evidence type="ECO:0000313" key="4">
    <source>
        <dbReference type="Proteomes" id="UP000183028"/>
    </source>
</evidence>
<evidence type="ECO:0000259" key="1">
    <source>
        <dbReference type="Pfam" id="PF03551"/>
    </source>
</evidence>
<dbReference type="Proteomes" id="UP000183028">
    <property type="component" value="Unassembled WGS sequence"/>
</dbReference>
<dbReference type="GO" id="GO:0003677">
    <property type="term" value="F:DNA binding"/>
    <property type="evidence" value="ECO:0007669"/>
    <property type="project" value="UniProtKB-KW"/>
</dbReference>
<evidence type="ECO:0000259" key="2">
    <source>
        <dbReference type="Pfam" id="PF10400"/>
    </source>
</evidence>